<dbReference type="InterPro" id="IPR043151">
    <property type="entry name" value="BAH_sf"/>
</dbReference>
<protein>
    <recommendedName>
        <fullName evidence="2">BAH domain-containing protein</fullName>
    </recommendedName>
</protein>
<dbReference type="GO" id="GO:0003682">
    <property type="term" value="F:chromatin binding"/>
    <property type="evidence" value="ECO:0007669"/>
    <property type="project" value="InterPro"/>
</dbReference>
<keyword evidence="4" id="KW-1185">Reference proteome</keyword>
<feature type="compositionally biased region" description="Low complexity" evidence="1">
    <location>
        <begin position="417"/>
        <end position="452"/>
    </location>
</feature>
<feature type="compositionally biased region" description="Low complexity" evidence="1">
    <location>
        <begin position="913"/>
        <end position="930"/>
    </location>
</feature>
<feature type="region of interest" description="Disordered" evidence="1">
    <location>
        <begin position="1"/>
        <end position="22"/>
    </location>
</feature>
<feature type="compositionally biased region" description="Acidic residues" evidence="1">
    <location>
        <begin position="966"/>
        <end position="990"/>
    </location>
</feature>
<feature type="compositionally biased region" description="Low complexity" evidence="1">
    <location>
        <begin position="1070"/>
        <end position="1087"/>
    </location>
</feature>
<dbReference type="PROSITE" id="PS51038">
    <property type="entry name" value="BAH"/>
    <property type="match status" value="1"/>
</dbReference>
<feature type="compositionally biased region" description="Polar residues" evidence="1">
    <location>
        <begin position="604"/>
        <end position="615"/>
    </location>
</feature>
<accession>D8LJT4</accession>
<proteinExistence type="predicted"/>
<reference evidence="3 4" key="1">
    <citation type="journal article" date="2010" name="Nature">
        <title>The Ectocarpus genome and the independent evolution of multicellularity in brown algae.</title>
        <authorList>
            <person name="Cock J.M."/>
            <person name="Sterck L."/>
            <person name="Rouze P."/>
            <person name="Scornet D."/>
            <person name="Allen A.E."/>
            <person name="Amoutzias G."/>
            <person name="Anthouard V."/>
            <person name="Artiguenave F."/>
            <person name="Aury J.M."/>
            <person name="Badger J.H."/>
            <person name="Beszteri B."/>
            <person name="Billiau K."/>
            <person name="Bonnet E."/>
            <person name="Bothwell J.H."/>
            <person name="Bowler C."/>
            <person name="Boyen C."/>
            <person name="Brownlee C."/>
            <person name="Carrano C.J."/>
            <person name="Charrier B."/>
            <person name="Cho G.Y."/>
            <person name="Coelho S.M."/>
            <person name="Collen J."/>
            <person name="Corre E."/>
            <person name="Da Silva C."/>
            <person name="Delage L."/>
            <person name="Delaroque N."/>
            <person name="Dittami S.M."/>
            <person name="Doulbeau S."/>
            <person name="Elias M."/>
            <person name="Farnham G."/>
            <person name="Gachon C.M."/>
            <person name="Gschloessl B."/>
            <person name="Heesch S."/>
            <person name="Jabbari K."/>
            <person name="Jubin C."/>
            <person name="Kawai H."/>
            <person name="Kimura K."/>
            <person name="Kloareg B."/>
            <person name="Kupper F.C."/>
            <person name="Lang D."/>
            <person name="Le Bail A."/>
            <person name="Leblanc C."/>
            <person name="Lerouge P."/>
            <person name="Lohr M."/>
            <person name="Lopez P.J."/>
            <person name="Martens C."/>
            <person name="Maumus F."/>
            <person name="Michel G."/>
            <person name="Miranda-Saavedra D."/>
            <person name="Morales J."/>
            <person name="Moreau H."/>
            <person name="Motomura T."/>
            <person name="Nagasato C."/>
            <person name="Napoli C.A."/>
            <person name="Nelson D.R."/>
            <person name="Nyvall-Collen P."/>
            <person name="Peters A.F."/>
            <person name="Pommier C."/>
            <person name="Potin P."/>
            <person name="Poulain J."/>
            <person name="Quesneville H."/>
            <person name="Read B."/>
            <person name="Rensing S.A."/>
            <person name="Ritter A."/>
            <person name="Rousvoal S."/>
            <person name="Samanta M."/>
            <person name="Samson G."/>
            <person name="Schroeder D.C."/>
            <person name="Segurens B."/>
            <person name="Strittmatter M."/>
            <person name="Tonon T."/>
            <person name="Tregear J.W."/>
            <person name="Valentin K."/>
            <person name="von Dassow P."/>
            <person name="Yamagishi T."/>
            <person name="Van de Peer Y."/>
            <person name="Wincker P."/>
        </authorList>
    </citation>
    <scope>NUCLEOTIDE SEQUENCE [LARGE SCALE GENOMIC DNA]</scope>
    <source>
        <strain evidence="4">Ec32 / CCAP1310/4</strain>
    </source>
</reference>
<sequence>MSAATFSNTANGGTSSPALSAPEIGGHHAAVAMAVAAAPSPAAAVGPAAGRDDDIVRALAFAEEPTAAVLAQTANASNSIKGGTSSTDGGQGRETTDVSVFAKAEDPEPCVQPSRAAEDSSSGTAVGRHSGGAASATSRSPGASASAGSMKASWHDQRLAASTTSSANGGRVGIAENGSATASARGSDARVNRGTAAGSVGAGDESDAGSVDEDNDDYTWFSSEKRVSGGERKHGRGRLGGGRVYDRVRITDHAEEINTLKQQLADGSIEESDGREKLRELEAKTFTIKIGDTIEIHSGNDAQPFVGKLVLLDRGTRRFRVRWYFVRHEVDAQLAENMEPKEILLSDCLSSYQLLDTVDRKVDTVRRRPPHAQELPANTYLCYRGYDMKAKMIVPLLEDGSLEKFRRGKPSTKKGQASARGAVSPGASSAAAAHTPPRASTSSSIMSPSNPSQEDNDPSELVLLQRWNRTGPEFDVYVPKWTEPTRRTKPPPEEHMAAQSRFDDCQQWSTQALPFEPDALKEYLARAKAIAPIIPGTIVYIRPHPDGQWGDGKTIKQVRRPNGSGGGRSGVSAGLDTGAGPRLSSMARSTYRWGLVAEPPPPAQKQQLTREQVPSRTEALPVQGTPNIPMMQESATGSTGVEMPMTPQWFRQQQQPQHHQHHQQYVLFEQQRQQKLMQEQLVQQQLVEQYQRRDHISGDSFRPQLQLPPNSLLQSELIQQGSNLGGLAAAHPMAAQGVAPASTPRGDGNPHALAPSSVSGDAMAKGAAGATNEESVVWIASPSEGSSPLQVERSRIVGREFEEEAMNILWDARGQFGVALDIVRSKRYQDDLKRRLKNAGEIWTFQQVKAAVKSCTKLAAERRNEEMGELGDECTDEADHGVASKPFRCVVDFSRRFATLSRFGQNSKRRGTAEAATVAQGAAATASTTAKRQRPKPGTYNDARPHKKRARAGSSGSDRSCKQEQSDEEEEEEEEEETDSSEDDNYDPNESEGSSVIFVRGNKRRQRRKDRVEAGSGDSSQEDRKVDATPTTTTRSRKPPSPPLDPSPGVVHDLCSSDEEDEMQDLSRKGPAAGSADAPAAGRSPGAAGCGDHEGHQAMAPATAAKVEAAAAARETRGVAAEAAARAEADGAHVENGGRAAAAGGGGGGAGMPSACPKEARGGTMSTEREGDGSSVGSDVTPPARDDSPVPGVASGNTGGEAMAPRPQTETGSVLHVFMDRCKATLTPELFDKFVSALSQYREQRLAIGELVDVVGQCFNHLEEREVKLVKEFNSFLPPGNAVKITET</sequence>
<feature type="region of interest" description="Disordered" evidence="1">
    <location>
        <begin position="559"/>
        <end position="582"/>
    </location>
</feature>
<dbReference type="InterPro" id="IPR001025">
    <property type="entry name" value="BAH_dom"/>
</dbReference>
<evidence type="ECO:0000259" key="2">
    <source>
        <dbReference type="PROSITE" id="PS51038"/>
    </source>
</evidence>
<feature type="region of interest" description="Disordered" evidence="1">
    <location>
        <begin position="735"/>
        <end position="763"/>
    </location>
</feature>
<evidence type="ECO:0000256" key="1">
    <source>
        <dbReference type="SAM" id="MobiDB-lite"/>
    </source>
</evidence>
<dbReference type="Gene3D" id="2.30.30.490">
    <property type="match status" value="1"/>
</dbReference>
<feature type="domain" description="BAH" evidence="2">
    <location>
        <begin position="286"/>
        <end position="397"/>
    </location>
</feature>
<organism evidence="3 4">
    <name type="scientific">Ectocarpus siliculosus</name>
    <name type="common">Brown alga</name>
    <name type="synonym">Conferva siliculosa</name>
    <dbReference type="NCBI Taxonomy" id="2880"/>
    <lineage>
        <taxon>Eukaryota</taxon>
        <taxon>Sar</taxon>
        <taxon>Stramenopiles</taxon>
        <taxon>Ochrophyta</taxon>
        <taxon>PX clade</taxon>
        <taxon>Phaeophyceae</taxon>
        <taxon>Ectocarpales</taxon>
        <taxon>Ectocarpaceae</taxon>
        <taxon>Ectocarpus</taxon>
    </lineage>
</organism>
<gene>
    <name evidence="3" type="ORF">Esi_0271_0014</name>
</gene>
<feature type="region of interest" description="Disordered" evidence="1">
    <location>
        <begin position="905"/>
        <end position="1209"/>
    </location>
</feature>
<dbReference type="OrthoDB" id="10370816at2759"/>
<feature type="region of interest" description="Disordered" evidence="1">
    <location>
        <begin position="599"/>
        <end position="629"/>
    </location>
</feature>
<evidence type="ECO:0000313" key="3">
    <source>
        <dbReference type="EMBL" id="CBN79600.1"/>
    </source>
</evidence>
<feature type="compositionally biased region" description="Acidic residues" evidence="1">
    <location>
        <begin position="204"/>
        <end position="217"/>
    </location>
</feature>
<feature type="region of interest" description="Disordered" evidence="1">
    <location>
        <begin position="104"/>
        <end position="217"/>
    </location>
</feature>
<feature type="compositionally biased region" description="Low complexity" evidence="1">
    <location>
        <begin position="1098"/>
        <end position="1124"/>
    </location>
</feature>
<feature type="compositionally biased region" description="Polar residues" evidence="1">
    <location>
        <begin position="1"/>
        <end position="18"/>
    </location>
</feature>
<dbReference type="EMBL" id="FN649760">
    <property type="protein sequence ID" value="CBN79600.1"/>
    <property type="molecule type" value="Genomic_DNA"/>
</dbReference>
<feature type="region of interest" description="Disordered" evidence="1">
    <location>
        <begin position="405"/>
        <end position="458"/>
    </location>
</feature>
<evidence type="ECO:0000313" key="4">
    <source>
        <dbReference type="Proteomes" id="UP000002630"/>
    </source>
</evidence>
<feature type="compositionally biased region" description="Low complexity" evidence="1">
    <location>
        <begin position="131"/>
        <end position="152"/>
    </location>
</feature>
<dbReference type="InParanoid" id="D8LJT4"/>
<dbReference type="Proteomes" id="UP000002630">
    <property type="component" value="Unassembled WGS sequence"/>
</dbReference>
<name>D8LJT4_ECTSI</name>